<dbReference type="PANTHER" id="PTHR34471">
    <property type="entry name" value="ARGININE REPRESSOR"/>
    <property type="match status" value="1"/>
</dbReference>
<reference evidence="12 13" key="1">
    <citation type="submission" date="2019-06" db="EMBL/GenBank/DDBJ databases">
        <title>Sequencing the genomes of 1000 actinobacteria strains.</title>
        <authorList>
            <person name="Klenk H.-P."/>
        </authorList>
    </citation>
    <scope>NUCLEOTIDE SEQUENCE [LARGE SCALE GENOMIC DNA]</scope>
    <source>
        <strain evidence="12 13">DSM 8251</strain>
    </source>
</reference>
<evidence type="ECO:0000259" key="11">
    <source>
        <dbReference type="Pfam" id="PF02863"/>
    </source>
</evidence>
<comment type="function">
    <text evidence="8">Regulates arginine biosynthesis genes.</text>
</comment>
<comment type="caution">
    <text evidence="12">The sequence shown here is derived from an EMBL/GenBank/DDBJ whole genome shotgun (WGS) entry which is preliminary data.</text>
</comment>
<dbReference type="UniPathway" id="UPA00068"/>
<dbReference type="Pfam" id="PF01316">
    <property type="entry name" value="Arg_repressor"/>
    <property type="match status" value="1"/>
</dbReference>
<dbReference type="Gene3D" id="1.10.10.10">
    <property type="entry name" value="Winged helix-like DNA-binding domain superfamily/Winged helix DNA-binding domain"/>
    <property type="match status" value="1"/>
</dbReference>
<feature type="domain" description="Arginine repressor DNA-binding" evidence="10">
    <location>
        <begin position="3"/>
        <end position="69"/>
    </location>
</feature>
<dbReference type="GO" id="GO:0005737">
    <property type="term" value="C:cytoplasm"/>
    <property type="evidence" value="ECO:0007669"/>
    <property type="project" value="UniProtKB-SubCell"/>
</dbReference>
<name>A0A542ZB22_9ACTN</name>
<dbReference type="InterPro" id="IPR036390">
    <property type="entry name" value="WH_DNA-bd_sf"/>
</dbReference>
<evidence type="ECO:0000256" key="3">
    <source>
        <dbReference type="ARBA" id="ARBA00022490"/>
    </source>
</evidence>
<dbReference type="GO" id="GO:0051259">
    <property type="term" value="P:protein complex oligomerization"/>
    <property type="evidence" value="ECO:0007669"/>
    <property type="project" value="InterPro"/>
</dbReference>
<keyword evidence="8" id="KW-0028">Amino-acid biosynthesis</keyword>
<dbReference type="GO" id="GO:0006526">
    <property type="term" value="P:L-arginine biosynthetic process"/>
    <property type="evidence" value="ECO:0007669"/>
    <property type="project" value="UniProtKB-UniPathway"/>
</dbReference>
<evidence type="ECO:0000313" key="12">
    <source>
        <dbReference type="EMBL" id="TQL57547.1"/>
    </source>
</evidence>
<gene>
    <name evidence="8" type="primary">argR</name>
    <name evidence="12" type="ORF">FB460_1380</name>
</gene>
<keyword evidence="6 8" id="KW-0238">DNA-binding</keyword>
<dbReference type="GO" id="GO:0034618">
    <property type="term" value="F:arginine binding"/>
    <property type="evidence" value="ECO:0007669"/>
    <property type="project" value="InterPro"/>
</dbReference>
<dbReference type="HAMAP" id="MF_00173">
    <property type="entry name" value="Arg_repressor"/>
    <property type="match status" value="1"/>
</dbReference>
<organism evidence="12 13">
    <name type="scientific">Propioniferax innocua</name>
    <dbReference type="NCBI Taxonomy" id="1753"/>
    <lineage>
        <taxon>Bacteria</taxon>
        <taxon>Bacillati</taxon>
        <taxon>Actinomycetota</taxon>
        <taxon>Actinomycetes</taxon>
        <taxon>Propionibacteriales</taxon>
        <taxon>Propionibacteriaceae</taxon>
        <taxon>Propioniferax</taxon>
    </lineage>
</organism>
<dbReference type="Gene3D" id="3.30.1360.40">
    <property type="match status" value="1"/>
</dbReference>
<keyword evidence="7 8" id="KW-0804">Transcription</keyword>
<evidence type="ECO:0000256" key="9">
    <source>
        <dbReference type="SAM" id="MobiDB-lite"/>
    </source>
</evidence>
<dbReference type="GO" id="GO:1900079">
    <property type="term" value="P:regulation of arginine biosynthetic process"/>
    <property type="evidence" value="ECO:0007669"/>
    <property type="project" value="UniProtKB-UniRule"/>
</dbReference>
<dbReference type="PANTHER" id="PTHR34471:SF1">
    <property type="entry name" value="ARGININE REPRESSOR"/>
    <property type="match status" value="1"/>
</dbReference>
<dbReference type="GO" id="GO:0003700">
    <property type="term" value="F:DNA-binding transcription factor activity"/>
    <property type="evidence" value="ECO:0007669"/>
    <property type="project" value="UniProtKB-UniRule"/>
</dbReference>
<feature type="domain" description="Arginine repressor C-terminal" evidence="11">
    <location>
        <begin position="91"/>
        <end position="156"/>
    </location>
</feature>
<feature type="region of interest" description="Disordered" evidence="9">
    <location>
        <begin position="157"/>
        <end position="178"/>
    </location>
</feature>
<dbReference type="Proteomes" id="UP000316196">
    <property type="component" value="Unassembled WGS sequence"/>
</dbReference>
<dbReference type="OrthoDB" id="7060358at2"/>
<evidence type="ECO:0000256" key="4">
    <source>
        <dbReference type="ARBA" id="ARBA00022491"/>
    </source>
</evidence>
<dbReference type="PRINTS" id="PR01467">
    <property type="entry name" value="ARGREPRESSOR"/>
</dbReference>
<dbReference type="RefSeq" id="WP_142093415.1">
    <property type="nucleotide sequence ID" value="NZ_BAAAMD010000003.1"/>
</dbReference>
<evidence type="ECO:0000256" key="1">
    <source>
        <dbReference type="ARBA" id="ARBA00004496"/>
    </source>
</evidence>
<keyword evidence="3 8" id="KW-0963">Cytoplasm</keyword>
<evidence type="ECO:0000256" key="6">
    <source>
        <dbReference type="ARBA" id="ARBA00023125"/>
    </source>
</evidence>
<protein>
    <recommendedName>
        <fullName evidence="8">Arginine repressor</fullName>
    </recommendedName>
</protein>
<dbReference type="GO" id="GO:0003677">
    <property type="term" value="F:DNA binding"/>
    <property type="evidence" value="ECO:0007669"/>
    <property type="project" value="UniProtKB-KW"/>
</dbReference>
<proteinExistence type="inferred from homology"/>
<evidence type="ECO:0000256" key="5">
    <source>
        <dbReference type="ARBA" id="ARBA00023015"/>
    </source>
</evidence>
<accession>A0A542ZB22</accession>
<evidence type="ECO:0000256" key="8">
    <source>
        <dbReference type="HAMAP-Rule" id="MF_00173"/>
    </source>
</evidence>
<dbReference type="AlphaFoldDB" id="A0A542ZB22"/>
<dbReference type="InterPro" id="IPR001669">
    <property type="entry name" value="Arg_repress"/>
</dbReference>
<keyword evidence="13" id="KW-1185">Reference proteome</keyword>
<dbReference type="SUPFAM" id="SSF46785">
    <property type="entry name" value="Winged helix' DNA-binding domain"/>
    <property type="match status" value="1"/>
</dbReference>
<dbReference type="InterPro" id="IPR036251">
    <property type="entry name" value="Arg_repress_C_sf"/>
</dbReference>
<comment type="pathway">
    <text evidence="8">Amino-acid biosynthesis; L-arginine biosynthesis [regulation].</text>
</comment>
<comment type="similarity">
    <text evidence="2 8">Belongs to the ArgR family.</text>
</comment>
<evidence type="ECO:0000256" key="7">
    <source>
        <dbReference type="ARBA" id="ARBA00023163"/>
    </source>
</evidence>
<keyword evidence="5 8" id="KW-0805">Transcription regulation</keyword>
<dbReference type="InterPro" id="IPR020899">
    <property type="entry name" value="Arg_repress_C"/>
</dbReference>
<dbReference type="Pfam" id="PF02863">
    <property type="entry name" value="Arg_repressor_C"/>
    <property type="match status" value="1"/>
</dbReference>
<evidence type="ECO:0000313" key="13">
    <source>
        <dbReference type="Proteomes" id="UP000316196"/>
    </source>
</evidence>
<dbReference type="EMBL" id="VFOR01000002">
    <property type="protein sequence ID" value="TQL57547.1"/>
    <property type="molecule type" value="Genomic_DNA"/>
</dbReference>
<sequence length="178" mass="18966">MATKTQRHAAIQEVIAADLVHSQVELRELLAERDIHVSQGTLSKDLVELEATRIRHASGQMVYAVPGEGGDRSARAGQSVVAETRLARLVAELVVSVTDSANMAVLRTPPGAAQYVASAIDKVVWPDVCGCIAGDDTIAVISTTGDGGATLAERFEQIRRPAGRRTDEDAPDVRKEKA</sequence>
<dbReference type="InterPro" id="IPR036388">
    <property type="entry name" value="WH-like_DNA-bd_sf"/>
</dbReference>
<comment type="subcellular location">
    <subcellularLocation>
        <location evidence="1 8">Cytoplasm</location>
    </subcellularLocation>
</comment>
<evidence type="ECO:0000256" key="2">
    <source>
        <dbReference type="ARBA" id="ARBA00008316"/>
    </source>
</evidence>
<dbReference type="SUPFAM" id="SSF55252">
    <property type="entry name" value="C-terminal domain of arginine repressor"/>
    <property type="match status" value="1"/>
</dbReference>
<dbReference type="InterPro" id="IPR020900">
    <property type="entry name" value="Arg_repress_DNA-bd"/>
</dbReference>
<keyword evidence="8" id="KW-0055">Arginine biosynthesis</keyword>
<evidence type="ECO:0000259" key="10">
    <source>
        <dbReference type="Pfam" id="PF01316"/>
    </source>
</evidence>
<keyword evidence="4 8" id="KW-0678">Repressor</keyword>